<evidence type="ECO:0000259" key="6">
    <source>
        <dbReference type="Pfam" id="PF18321"/>
    </source>
</evidence>
<evidence type="ECO:0000256" key="3">
    <source>
        <dbReference type="ARBA" id="ARBA00023027"/>
    </source>
</evidence>
<dbReference type="EMBL" id="FODB01000019">
    <property type="protein sequence ID" value="SEN66186.1"/>
    <property type="molecule type" value="Genomic_DNA"/>
</dbReference>
<keyword evidence="3" id="KW-0520">NAD</keyword>
<dbReference type="GO" id="GO:0070403">
    <property type="term" value="F:NAD+ binding"/>
    <property type="evidence" value="ECO:0007669"/>
    <property type="project" value="InterPro"/>
</dbReference>
<organism evidence="7 8">
    <name type="scientific">Vreelandella aquamarina</name>
    <dbReference type="NCBI Taxonomy" id="77097"/>
    <lineage>
        <taxon>Bacteria</taxon>
        <taxon>Pseudomonadati</taxon>
        <taxon>Pseudomonadota</taxon>
        <taxon>Gammaproteobacteria</taxon>
        <taxon>Oceanospirillales</taxon>
        <taxon>Halomonadaceae</taxon>
        <taxon>Vreelandella</taxon>
    </lineage>
</organism>
<dbReference type="Gene3D" id="3.40.50.720">
    <property type="entry name" value="NAD(P)-binding Rossmann-like Domain"/>
    <property type="match status" value="1"/>
</dbReference>
<evidence type="ECO:0000256" key="1">
    <source>
        <dbReference type="ARBA" id="ARBA00009463"/>
    </source>
</evidence>
<protein>
    <submittedName>
        <fullName evidence="7">3-hydroxyacyl-CoA dehydrogenase</fullName>
    </submittedName>
</protein>
<dbReference type="InterPro" id="IPR013328">
    <property type="entry name" value="6PGD_dom2"/>
</dbReference>
<dbReference type="Pfam" id="PF00725">
    <property type="entry name" value="3HCDH"/>
    <property type="match status" value="2"/>
</dbReference>
<reference evidence="7 8" key="1">
    <citation type="submission" date="2016-10" db="EMBL/GenBank/DDBJ databases">
        <authorList>
            <person name="de Groot N.N."/>
        </authorList>
    </citation>
    <scope>NUCLEOTIDE SEQUENCE [LARGE SCALE GENOMIC DNA]</scope>
    <source>
        <strain evidence="7 8">558</strain>
    </source>
</reference>
<dbReference type="SUPFAM" id="SSF48179">
    <property type="entry name" value="6-phosphogluconate dehydrogenase C-terminal domain-like"/>
    <property type="match status" value="2"/>
</dbReference>
<feature type="domain" description="3-hydroxyacyl-CoA dehydrogenase NAD binding" evidence="5">
    <location>
        <begin position="10"/>
        <end position="185"/>
    </location>
</feature>
<dbReference type="InterPro" id="IPR011967">
    <property type="entry name" value="3-OHacyl-CoA_DH_PaaH"/>
</dbReference>
<dbReference type="PROSITE" id="PS00067">
    <property type="entry name" value="3HCDH"/>
    <property type="match status" value="1"/>
</dbReference>
<dbReference type="GO" id="GO:0008691">
    <property type="term" value="F:3-hydroxybutyryl-CoA dehydrogenase activity"/>
    <property type="evidence" value="ECO:0007669"/>
    <property type="project" value="InterPro"/>
</dbReference>
<dbReference type="NCBIfam" id="TIGR02279">
    <property type="entry name" value="PaaC-3OHAcCoADH"/>
    <property type="match status" value="1"/>
</dbReference>
<dbReference type="SUPFAM" id="SSF51735">
    <property type="entry name" value="NAD(P)-binding Rossmann-fold domains"/>
    <property type="match status" value="1"/>
</dbReference>
<dbReference type="InterPro" id="IPR006108">
    <property type="entry name" value="3HC_DH_C"/>
</dbReference>
<dbReference type="RefSeq" id="WP_089675260.1">
    <property type="nucleotide sequence ID" value="NZ_FODB01000019.1"/>
</dbReference>
<accession>A0A1H8IDF3</accession>
<dbReference type="InterPro" id="IPR041040">
    <property type="entry name" value="3HCDH_RFF"/>
</dbReference>
<dbReference type="Gene3D" id="1.10.1040.10">
    <property type="entry name" value="N-(1-d-carboxylethyl)-l-norvaline Dehydrogenase, domain 2"/>
    <property type="match status" value="1"/>
</dbReference>
<dbReference type="InterPro" id="IPR006176">
    <property type="entry name" value="3-OHacyl-CoA_DH_NAD-bd"/>
</dbReference>
<dbReference type="InterPro" id="IPR008927">
    <property type="entry name" value="6-PGluconate_DH-like_C_sf"/>
</dbReference>
<feature type="domain" description="3-hydroxybutyryl-CoA dehydrogenase reduced Rossmann-fold" evidence="6">
    <location>
        <begin position="358"/>
        <end position="426"/>
    </location>
</feature>
<evidence type="ECO:0000313" key="7">
    <source>
        <dbReference type="EMBL" id="SEN66186.1"/>
    </source>
</evidence>
<dbReference type="GO" id="GO:0010124">
    <property type="term" value="P:phenylacetate catabolic process"/>
    <property type="evidence" value="ECO:0007669"/>
    <property type="project" value="InterPro"/>
</dbReference>
<dbReference type="STRING" id="77097.SAMN04490369_10197"/>
<dbReference type="InterPro" id="IPR006180">
    <property type="entry name" value="3-OHacyl-CoA_DH_CS"/>
</dbReference>
<gene>
    <name evidence="7" type="ORF">SAMN04490369_10197</name>
</gene>
<evidence type="ECO:0000259" key="4">
    <source>
        <dbReference type="Pfam" id="PF00725"/>
    </source>
</evidence>
<feature type="domain" description="3-hydroxyacyl-CoA dehydrogenase C-terminal" evidence="4">
    <location>
        <begin position="190"/>
        <end position="287"/>
    </location>
</feature>
<dbReference type="PANTHER" id="PTHR48075:SF5">
    <property type="entry name" value="3-HYDROXYBUTYRYL-COA DEHYDROGENASE"/>
    <property type="match status" value="1"/>
</dbReference>
<evidence type="ECO:0000259" key="5">
    <source>
        <dbReference type="Pfam" id="PF02737"/>
    </source>
</evidence>
<comment type="similarity">
    <text evidence="1">Belongs to the 3-hydroxyacyl-CoA dehydrogenase family.</text>
</comment>
<dbReference type="InterPro" id="IPR036291">
    <property type="entry name" value="NAD(P)-bd_dom_sf"/>
</dbReference>
<dbReference type="AlphaFoldDB" id="A0A1H8IDF3"/>
<name>A0A1H8IDF3_9GAMM</name>
<dbReference type="PANTHER" id="PTHR48075">
    <property type="entry name" value="3-HYDROXYACYL-COA DEHYDROGENASE FAMILY PROTEIN"/>
    <property type="match status" value="1"/>
</dbReference>
<dbReference type="GO" id="GO:0006631">
    <property type="term" value="P:fatty acid metabolic process"/>
    <property type="evidence" value="ECO:0007669"/>
    <property type="project" value="InterPro"/>
</dbReference>
<dbReference type="Gene3D" id="1.10.1040.50">
    <property type="match status" value="1"/>
</dbReference>
<proteinExistence type="inferred from homology"/>
<dbReference type="Pfam" id="PF02737">
    <property type="entry name" value="3HCDH_N"/>
    <property type="match status" value="1"/>
</dbReference>
<dbReference type="NCBIfam" id="NF006124">
    <property type="entry name" value="PRK08268.1"/>
    <property type="match status" value="1"/>
</dbReference>
<dbReference type="FunFam" id="3.40.50.720:FF:000009">
    <property type="entry name" value="Fatty oxidation complex, alpha subunit"/>
    <property type="match status" value="1"/>
</dbReference>
<feature type="domain" description="3-hydroxyacyl-CoA dehydrogenase C-terminal" evidence="4">
    <location>
        <begin position="427"/>
        <end position="505"/>
    </location>
</feature>
<keyword evidence="2" id="KW-0560">Oxidoreductase</keyword>
<dbReference type="Pfam" id="PF18321">
    <property type="entry name" value="3HCDH_RFF"/>
    <property type="match status" value="1"/>
</dbReference>
<evidence type="ECO:0000313" key="8">
    <source>
        <dbReference type="Proteomes" id="UP000199493"/>
    </source>
</evidence>
<dbReference type="Proteomes" id="UP000199493">
    <property type="component" value="Unassembled WGS sequence"/>
</dbReference>
<sequence>MSALPMSAVIGVVGAGAMGAGIAQVAAQAGHSVVLYDNQPGAANAGIDNIRRQLERRVAKGKMTQGDVISVIERLQPAESMDALAQSHLVIEAILEELEIKRQVFAQLEALCSPDTLLASNTSSLSITSIAANLEHPERMAGLHFFNPAPVMKLVEVVSGLATTVEVADTLYATANAWGKIAVHASSTPGFIVNRVARPFYAEGLRLLQEGASDAATLDALLREAGGFRMGPFELMDLIGHDVNYAVTRSVFDAYYGDTRFKPSLVQHALVEAGRLGRKSGQGFFDYREEQQGGAIKPQPNIARPAQVELPPLVVQGDPGVIAPLLERAQETGLDVVRRVSLHQDGTPRLHLGDLVMALSDGRCATERAVNEGLEALVLFDLCLDYRSARAIALSASHATSPEACQLATAFFQRLGMDVVWLTDTPGLVVLRTVAMLANEAADAVLQGVCSAQDVDLAMQAGVNYPRGPLAWADLLGLAFVNRTLTHLQQSYGEERYRSSFLLRRNALSEESFHE</sequence>
<evidence type="ECO:0000256" key="2">
    <source>
        <dbReference type="ARBA" id="ARBA00023002"/>
    </source>
</evidence>